<evidence type="ECO:0000259" key="1">
    <source>
        <dbReference type="PROSITE" id="PS50104"/>
    </source>
</evidence>
<keyword evidence="3" id="KW-1185">Reference proteome</keyword>
<protein>
    <submittedName>
        <fullName evidence="2">Toll/interleukin-1 receptor domain-containing protein</fullName>
    </submittedName>
</protein>
<accession>A0A7L6AXM5</accession>
<dbReference type="AlphaFoldDB" id="A0A7L6AXM5"/>
<reference evidence="2" key="1">
    <citation type="submission" date="2020-06" db="EMBL/GenBank/DDBJ databases">
        <title>Analysis procedures for assessing recovery of high quality, complete, closed genomes from Nanopore long read metagenome sequencing.</title>
        <authorList>
            <person name="Bessarab I."/>
            <person name="Arumugam K."/>
            <person name="Haryono M."/>
            <person name="Liu X."/>
            <person name="Roy S."/>
            <person name="Zuniga-Montanez R.E."/>
            <person name="Qiu G."/>
            <person name="Drautz-Moses D.I."/>
            <person name="Law Y.Y."/>
            <person name="Wuertz S."/>
            <person name="Lauro F.M."/>
            <person name="Huson D.H."/>
            <person name="Williams R.B."/>
        </authorList>
    </citation>
    <scope>NUCLEOTIDE SEQUENCE [LARGE SCALE GENOMIC DNA]</scope>
    <source>
        <strain evidence="2">SSD2</strain>
    </source>
</reference>
<dbReference type="PROSITE" id="PS50104">
    <property type="entry name" value="TIR"/>
    <property type="match status" value="1"/>
</dbReference>
<dbReference type="GO" id="GO:0007165">
    <property type="term" value="P:signal transduction"/>
    <property type="evidence" value="ECO:0007669"/>
    <property type="project" value="InterPro"/>
</dbReference>
<organism evidence="2 3">
    <name type="scientific">Candidatus Thiothrix singaporensis</name>
    <dbReference type="NCBI Taxonomy" id="2799669"/>
    <lineage>
        <taxon>Bacteria</taxon>
        <taxon>Pseudomonadati</taxon>
        <taxon>Pseudomonadota</taxon>
        <taxon>Gammaproteobacteria</taxon>
        <taxon>Thiotrichales</taxon>
        <taxon>Thiotrichaceae</taxon>
        <taxon>Thiothrix</taxon>
    </lineage>
</organism>
<dbReference type="EMBL" id="CP059265">
    <property type="protein sequence ID" value="QLQ33970.1"/>
    <property type="molecule type" value="Genomic_DNA"/>
</dbReference>
<dbReference type="InterPro" id="IPR035897">
    <property type="entry name" value="Toll_tir_struct_dom_sf"/>
</dbReference>
<proteinExistence type="predicted"/>
<dbReference type="KEGG" id="this:HZT40_22735"/>
<name>A0A7L6AXM5_9GAMM</name>
<dbReference type="InterPro" id="IPR000157">
    <property type="entry name" value="TIR_dom"/>
</dbReference>
<dbReference type="Gene3D" id="3.40.50.10140">
    <property type="entry name" value="Toll/interleukin-1 receptor homology (TIR) domain"/>
    <property type="match status" value="1"/>
</dbReference>
<dbReference type="Proteomes" id="UP000510621">
    <property type="component" value="Chromosome"/>
</dbReference>
<dbReference type="Pfam" id="PF13676">
    <property type="entry name" value="TIR_2"/>
    <property type="match status" value="1"/>
</dbReference>
<sequence>MPKAFISYARDGGHGENLAIEIQQQLQAAGFAVFRDVIGLKPGDVWYHKLEFELETSDVVVLVLSEKVRKSKWVHNEVSMAEEIGIPVISVLAEKVRYPLWLRHLQMLDFAG</sequence>
<evidence type="ECO:0000313" key="2">
    <source>
        <dbReference type="EMBL" id="QLQ33970.1"/>
    </source>
</evidence>
<dbReference type="SUPFAM" id="SSF52200">
    <property type="entry name" value="Toll/Interleukin receptor TIR domain"/>
    <property type="match status" value="1"/>
</dbReference>
<evidence type="ECO:0000313" key="3">
    <source>
        <dbReference type="Proteomes" id="UP000510621"/>
    </source>
</evidence>
<gene>
    <name evidence="2" type="ORF">HZT40_22735</name>
</gene>
<feature type="domain" description="TIR" evidence="1">
    <location>
        <begin position="1"/>
        <end position="112"/>
    </location>
</feature>
<keyword evidence="2" id="KW-0675">Receptor</keyword>